<dbReference type="InterPro" id="IPR038717">
    <property type="entry name" value="Tc1-like_DDE_dom"/>
</dbReference>
<reference evidence="3" key="1">
    <citation type="submission" date="2018-10" db="EMBL/GenBank/DDBJ databases">
        <title>FDA dAtabase for Regulatory Grade micrObial Sequences (FDA-ARGOS): Supporting development and validation of Infectious Disease Dx tests.</title>
        <authorList>
            <person name="Kerrigan L."/>
            <person name="Tallon L."/>
            <person name="Sadzewicz L."/>
            <person name="Sengamalay N."/>
            <person name="Ott S."/>
            <person name="Godinez A."/>
            <person name="Nagaraj S."/>
            <person name="Vavikolanu K."/>
            <person name="Nadendla S."/>
            <person name="George J."/>
            <person name="Sichtig H."/>
        </authorList>
    </citation>
    <scope>NUCLEOTIDE SEQUENCE [LARGE SCALE GENOMIC DNA]</scope>
    <source>
        <strain evidence="3">FDAARGOS_311</strain>
    </source>
</reference>
<evidence type="ECO:0000313" key="3">
    <source>
        <dbReference type="Proteomes" id="UP000197666"/>
    </source>
</evidence>
<dbReference type="Pfam" id="PF13358">
    <property type="entry name" value="DDE_3"/>
    <property type="match status" value="1"/>
</dbReference>
<dbReference type="Proteomes" id="UP000197666">
    <property type="component" value="Unassembled WGS sequence"/>
</dbReference>
<dbReference type="InterPro" id="IPR036397">
    <property type="entry name" value="RNaseH_sf"/>
</dbReference>
<dbReference type="GO" id="GO:0003676">
    <property type="term" value="F:nucleic acid binding"/>
    <property type="evidence" value="ECO:0007669"/>
    <property type="project" value="InterPro"/>
</dbReference>
<dbReference type="InterPro" id="IPR047655">
    <property type="entry name" value="Transpos_IS630-like"/>
</dbReference>
<dbReference type="EMBL" id="NKJJ02000008">
    <property type="protein sequence ID" value="TPR10100.1"/>
    <property type="molecule type" value="Genomic_DNA"/>
</dbReference>
<dbReference type="InterPro" id="IPR012337">
    <property type="entry name" value="RNaseH-like_sf"/>
</dbReference>
<protein>
    <submittedName>
        <fullName evidence="2">RNase H family protein</fullName>
    </submittedName>
</protein>
<evidence type="ECO:0000313" key="2">
    <source>
        <dbReference type="EMBL" id="TPR10100.1"/>
    </source>
</evidence>
<evidence type="ECO:0000259" key="1">
    <source>
        <dbReference type="Pfam" id="PF13358"/>
    </source>
</evidence>
<dbReference type="AlphaFoldDB" id="A0A505IE60"/>
<name>A0A505IE60_ASPNG</name>
<accession>A0A505IE60</accession>
<sequence length="322" mass="37082">MSISETAKAAECSKQAVKYIRSNLRVFGSPRAPPTRVGRARLITPVMLEALCEHLLEKPGLYLDEMAMFLWDEFGLQVATSSISRALSSVGWSKKTVQQKAKEQNPDLRDEYIHEISEFKSYQLVFVDESGCDKRIGFRRTGWAPSGIAPVQVSRFHRDKRYQILPAYSQDGVVLFRIFNGTTDAVVFEEFIEDLLRYCRKYPEERSVLVMDNAAFHHSERVEQLCSEKGVKLIFLPPYSPDLNPIEEFFAELKAFIRRHWYLYEEDPSQGFENYLAQLLGGIYSLEEMVSLHLSHGNKLYRMPQLLVFSTENTTIWSLSSP</sequence>
<organism evidence="2 3">
    <name type="scientific">Aspergillus niger</name>
    <dbReference type="NCBI Taxonomy" id="5061"/>
    <lineage>
        <taxon>Eukaryota</taxon>
        <taxon>Fungi</taxon>
        <taxon>Dikarya</taxon>
        <taxon>Ascomycota</taxon>
        <taxon>Pezizomycotina</taxon>
        <taxon>Eurotiomycetes</taxon>
        <taxon>Eurotiomycetidae</taxon>
        <taxon>Eurotiales</taxon>
        <taxon>Aspergillaceae</taxon>
        <taxon>Aspergillus</taxon>
        <taxon>Aspergillus subgen. Circumdati</taxon>
    </lineage>
</organism>
<dbReference type="Gene3D" id="3.30.420.10">
    <property type="entry name" value="Ribonuclease H-like superfamily/Ribonuclease H"/>
    <property type="match status" value="1"/>
</dbReference>
<dbReference type="PANTHER" id="PTHR46564">
    <property type="entry name" value="TRANSPOSASE"/>
    <property type="match status" value="1"/>
</dbReference>
<dbReference type="NCBIfam" id="NF033545">
    <property type="entry name" value="transpos_IS630"/>
    <property type="match status" value="1"/>
</dbReference>
<dbReference type="SUPFAM" id="SSF46689">
    <property type="entry name" value="Homeodomain-like"/>
    <property type="match status" value="1"/>
</dbReference>
<gene>
    <name evidence="2" type="ORF">CAN33_0054780</name>
</gene>
<dbReference type="VEuPathDB" id="FungiDB:ATCC64974_71290"/>
<comment type="caution">
    <text evidence="2">The sequence shown here is derived from an EMBL/GenBank/DDBJ whole genome shotgun (WGS) entry which is preliminary data.</text>
</comment>
<dbReference type="PANTHER" id="PTHR46564:SF1">
    <property type="entry name" value="TRANSPOSASE"/>
    <property type="match status" value="1"/>
</dbReference>
<proteinExistence type="predicted"/>
<dbReference type="SUPFAM" id="SSF53098">
    <property type="entry name" value="Ribonuclease H-like"/>
    <property type="match status" value="1"/>
</dbReference>
<feature type="domain" description="Tc1-like transposase DDE" evidence="1">
    <location>
        <begin position="123"/>
        <end position="259"/>
    </location>
</feature>
<dbReference type="VEuPathDB" id="FungiDB:An12g07000"/>
<dbReference type="InterPro" id="IPR009057">
    <property type="entry name" value="Homeodomain-like_sf"/>
</dbReference>